<evidence type="ECO:0000256" key="1">
    <source>
        <dbReference type="SAM" id="Phobius"/>
    </source>
</evidence>
<dbReference type="AlphaFoldDB" id="A0A183GT83"/>
<keyword evidence="3" id="KW-1185">Reference proteome</keyword>
<evidence type="ECO:0000313" key="3">
    <source>
        <dbReference type="Proteomes" id="UP000050761"/>
    </source>
</evidence>
<accession>A0A183GT83</accession>
<proteinExistence type="predicted"/>
<evidence type="ECO:0000313" key="2">
    <source>
        <dbReference type="EMBL" id="VDP54532.1"/>
    </source>
</evidence>
<evidence type="ECO:0000313" key="4">
    <source>
        <dbReference type="WBParaSite" id="HPBE_0002590301-mRNA-1"/>
    </source>
</evidence>
<reference evidence="4" key="2">
    <citation type="submission" date="2019-09" db="UniProtKB">
        <authorList>
            <consortium name="WormBaseParasite"/>
        </authorList>
    </citation>
    <scope>IDENTIFICATION</scope>
</reference>
<dbReference type="Proteomes" id="UP000050761">
    <property type="component" value="Unassembled WGS sequence"/>
</dbReference>
<reference evidence="2 3" key="1">
    <citation type="submission" date="2018-11" db="EMBL/GenBank/DDBJ databases">
        <authorList>
            <consortium name="Pathogen Informatics"/>
        </authorList>
    </citation>
    <scope>NUCLEOTIDE SEQUENCE [LARGE SCALE GENOMIC DNA]</scope>
</reference>
<sequence length="342" mass="38079">MSCTSPFLNSKTVLLSSTKMERCTPRNSGYSDLILSRPTAARFFEMAFRIPEMKTEGTTHLRKTACGQMDVAIKEVGVQVVDDLLHCPFGRGDGSVRTSESGHLGLEVGEVPMGIAPLTLPCRWFTNRSYSSSMFSMTDLLKGLLSLTREAEPRAKEAVELWNIGDICQAMFSAVPDVVELNIVVVRRRAGGIWNCELSWMVLDTTSSIFHLVRSTSNRRSRYELLPANRWPYLGIEVADDHRVEGVIFLVELFKLHVKFASSDPACLRLIRIDVHDQVRVDEDNNAAYSPALACFKEKSFIGDVGGVYDWCLLVSLMTPFLTFFACIIRSSAEAFTANLGA</sequence>
<keyword evidence="1" id="KW-0812">Transmembrane</keyword>
<keyword evidence="1" id="KW-1133">Transmembrane helix</keyword>
<dbReference type="EMBL" id="UZAH01038792">
    <property type="protein sequence ID" value="VDP54532.1"/>
    <property type="molecule type" value="Genomic_DNA"/>
</dbReference>
<gene>
    <name evidence="2" type="ORF">HPBE_LOCUS25902</name>
</gene>
<accession>A0A3P8DS73</accession>
<feature type="transmembrane region" description="Helical" evidence="1">
    <location>
        <begin position="308"/>
        <end position="329"/>
    </location>
</feature>
<keyword evidence="1" id="KW-0472">Membrane</keyword>
<protein>
    <submittedName>
        <fullName evidence="4">START domain-containing protein</fullName>
    </submittedName>
</protein>
<organism evidence="3 4">
    <name type="scientific">Heligmosomoides polygyrus</name>
    <name type="common">Parasitic roundworm</name>
    <dbReference type="NCBI Taxonomy" id="6339"/>
    <lineage>
        <taxon>Eukaryota</taxon>
        <taxon>Metazoa</taxon>
        <taxon>Ecdysozoa</taxon>
        <taxon>Nematoda</taxon>
        <taxon>Chromadorea</taxon>
        <taxon>Rhabditida</taxon>
        <taxon>Rhabditina</taxon>
        <taxon>Rhabditomorpha</taxon>
        <taxon>Strongyloidea</taxon>
        <taxon>Heligmosomidae</taxon>
        <taxon>Heligmosomoides</taxon>
    </lineage>
</organism>
<dbReference type="WBParaSite" id="HPBE_0002590301-mRNA-1">
    <property type="protein sequence ID" value="HPBE_0002590301-mRNA-1"/>
    <property type="gene ID" value="HPBE_0002590301"/>
</dbReference>
<name>A0A183GT83_HELPZ</name>